<evidence type="ECO:0000256" key="2">
    <source>
        <dbReference type="ARBA" id="ARBA00008670"/>
    </source>
</evidence>
<gene>
    <name evidence="7" type="ORF">CHS0354_039091</name>
</gene>
<evidence type="ECO:0000256" key="4">
    <source>
        <dbReference type="ARBA" id="ARBA00023136"/>
    </source>
</evidence>
<evidence type="ECO:0000313" key="7">
    <source>
        <dbReference type="EMBL" id="KAK3611480.1"/>
    </source>
</evidence>
<dbReference type="GO" id="GO:0006955">
    <property type="term" value="P:immune response"/>
    <property type="evidence" value="ECO:0007669"/>
    <property type="project" value="InterPro"/>
</dbReference>
<dbReference type="PANTHER" id="PTHR11471">
    <property type="entry name" value="TUMOR NECROSIS FACTOR FAMILY MEMBER"/>
    <property type="match status" value="1"/>
</dbReference>
<dbReference type="Gene3D" id="2.60.120.40">
    <property type="match status" value="1"/>
</dbReference>
<dbReference type="InterPro" id="IPR006052">
    <property type="entry name" value="TNF_dom"/>
</dbReference>
<dbReference type="PANTHER" id="PTHR11471:SF13">
    <property type="entry name" value="TNF FAMILY PROFILE DOMAIN-CONTAINING PROTEIN"/>
    <property type="match status" value="1"/>
</dbReference>
<evidence type="ECO:0000256" key="1">
    <source>
        <dbReference type="ARBA" id="ARBA00004370"/>
    </source>
</evidence>
<organism evidence="7 8">
    <name type="scientific">Potamilus streckersoni</name>
    <dbReference type="NCBI Taxonomy" id="2493646"/>
    <lineage>
        <taxon>Eukaryota</taxon>
        <taxon>Metazoa</taxon>
        <taxon>Spiralia</taxon>
        <taxon>Lophotrochozoa</taxon>
        <taxon>Mollusca</taxon>
        <taxon>Bivalvia</taxon>
        <taxon>Autobranchia</taxon>
        <taxon>Heteroconchia</taxon>
        <taxon>Palaeoheterodonta</taxon>
        <taxon>Unionida</taxon>
        <taxon>Unionoidea</taxon>
        <taxon>Unionidae</taxon>
        <taxon>Ambleminae</taxon>
        <taxon>Lampsilini</taxon>
        <taxon>Potamilus</taxon>
    </lineage>
</organism>
<keyword evidence="4 5" id="KW-0472">Membrane</keyword>
<dbReference type="SUPFAM" id="SSF49842">
    <property type="entry name" value="TNF-like"/>
    <property type="match status" value="1"/>
</dbReference>
<evidence type="ECO:0000256" key="5">
    <source>
        <dbReference type="SAM" id="Phobius"/>
    </source>
</evidence>
<keyword evidence="5" id="KW-0812">Transmembrane</keyword>
<dbReference type="Proteomes" id="UP001195483">
    <property type="component" value="Unassembled WGS sequence"/>
</dbReference>
<dbReference type="EMBL" id="JAEAOA010002278">
    <property type="protein sequence ID" value="KAK3611480.1"/>
    <property type="molecule type" value="Genomic_DNA"/>
</dbReference>
<reference evidence="7" key="2">
    <citation type="journal article" date="2021" name="Genome Biol. Evol.">
        <title>Developing a high-quality reference genome for a parasitic bivalve with doubly uniparental inheritance (Bivalvia: Unionida).</title>
        <authorList>
            <person name="Smith C.H."/>
        </authorList>
    </citation>
    <scope>NUCLEOTIDE SEQUENCE</scope>
    <source>
        <strain evidence="7">CHS0354</strain>
        <tissue evidence="7">Mantle</tissue>
    </source>
</reference>
<keyword evidence="8" id="KW-1185">Reference proteome</keyword>
<reference evidence="7" key="3">
    <citation type="submission" date="2023-05" db="EMBL/GenBank/DDBJ databases">
        <authorList>
            <person name="Smith C.H."/>
        </authorList>
    </citation>
    <scope>NUCLEOTIDE SEQUENCE</scope>
    <source>
        <strain evidence="7">CHS0354</strain>
        <tissue evidence="7">Mantle</tissue>
    </source>
</reference>
<name>A0AAE0TJG6_9BIVA</name>
<sequence length="285" mass="33171">MNHDTKYSSDSYIREREHAYMKLFITAFIINLILTATLSVIVYYWKCQVSIFTEQNEEHQRFCLNCESLSVHPNEDYTLLKDFERIDNSTKCCAKNTLEVKYLVNQFLERNHRISKARDELFIPRCSSDAIAEKPAGRVIGVDLAKTVMDNNEKQVLRWLNTEEGSYQTPGVTFVDGQLEITTSGYYWFNSRIIFRDTNTTFADDNFAFFYTIYRRLADYPLREDLKLVEAGTTRCKLRSGFTDRSIFVGDIAYIRKGERIIAKASNPEIISLAPHASFLEVRLY</sequence>
<feature type="domain" description="THD" evidence="6">
    <location>
        <begin position="135"/>
        <end position="285"/>
    </location>
</feature>
<dbReference type="GO" id="GO:0016020">
    <property type="term" value="C:membrane"/>
    <property type="evidence" value="ECO:0007669"/>
    <property type="project" value="UniProtKB-SubCell"/>
</dbReference>
<protein>
    <recommendedName>
        <fullName evidence="6">THD domain-containing protein</fullName>
    </recommendedName>
</protein>
<keyword evidence="5" id="KW-1133">Transmembrane helix</keyword>
<dbReference type="Pfam" id="PF00229">
    <property type="entry name" value="TNF"/>
    <property type="match status" value="1"/>
</dbReference>
<evidence type="ECO:0000256" key="3">
    <source>
        <dbReference type="ARBA" id="ARBA00022514"/>
    </source>
</evidence>
<dbReference type="InterPro" id="IPR008983">
    <property type="entry name" value="Tumour_necrosis_fac-like_dom"/>
</dbReference>
<dbReference type="AlphaFoldDB" id="A0AAE0TJG6"/>
<dbReference type="GO" id="GO:0005164">
    <property type="term" value="F:tumor necrosis factor receptor binding"/>
    <property type="evidence" value="ECO:0007669"/>
    <property type="project" value="InterPro"/>
</dbReference>
<reference evidence="7" key="1">
    <citation type="journal article" date="2021" name="Genome Biol. Evol.">
        <title>A High-Quality Reference Genome for a Parasitic Bivalve with Doubly Uniparental Inheritance (Bivalvia: Unionida).</title>
        <authorList>
            <person name="Smith C.H."/>
        </authorList>
    </citation>
    <scope>NUCLEOTIDE SEQUENCE</scope>
    <source>
        <strain evidence="7">CHS0354</strain>
    </source>
</reference>
<proteinExistence type="inferred from homology"/>
<comment type="similarity">
    <text evidence="2">Belongs to the tumor necrosis factor family.</text>
</comment>
<dbReference type="GO" id="GO:0005615">
    <property type="term" value="C:extracellular space"/>
    <property type="evidence" value="ECO:0007669"/>
    <property type="project" value="UniProtKB-KW"/>
</dbReference>
<evidence type="ECO:0000259" key="6">
    <source>
        <dbReference type="PROSITE" id="PS50049"/>
    </source>
</evidence>
<comment type="caution">
    <text evidence="7">The sequence shown here is derived from an EMBL/GenBank/DDBJ whole genome shotgun (WGS) entry which is preliminary data.</text>
</comment>
<dbReference type="PROSITE" id="PS50049">
    <property type="entry name" value="THD_2"/>
    <property type="match status" value="1"/>
</dbReference>
<keyword evidence="3" id="KW-0202">Cytokine</keyword>
<comment type="subcellular location">
    <subcellularLocation>
        <location evidence="1">Membrane</location>
    </subcellularLocation>
</comment>
<dbReference type="GO" id="GO:0005125">
    <property type="term" value="F:cytokine activity"/>
    <property type="evidence" value="ECO:0007669"/>
    <property type="project" value="UniProtKB-KW"/>
</dbReference>
<accession>A0AAE0TJG6</accession>
<evidence type="ECO:0000313" key="8">
    <source>
        <dbReference type="Proteomes" id="UP001195483"/>
    </source>
</evidence>
<feature type="transmembrane region" description="Helical" evidence="5">
    <location>
        <begin position="20"/>
        <end position="45"/>
    </location>
</feature>